<dbReference type="GO" id="GO:0005737">
    <property type="term" value="C:cytoplasm"/>
    <property type="evidence" value="ECO:0007669"/>
    <property type="project" value="TreeGrafter"/>
</dbReference>
<dbReference type="EMBL" id="JAVHNS010000008">
    <property type="protein sequence ID" value="KAK6346126.1"/>
    <property type="molecule type" value="Genomic_DNA"/>
</dbReference>
<dbReference type="InterPro" id="IPR029058">
    <property type="entry name" value="AB_hydrolase_fold"/>
</dbReference>
<dbReference type="InterPro" id="IPR050565">
    <property type="entry name" value="LYPA1-2/EST-like"/>
</dbReference>
<gene>
    <name evidence="4" type="ORF">TWF730_010457</name>
</gene>
<dbReference type="GO" id="GO:0008474">
    <property type="term" value="F:palmitoyl-(protein) hydrolase activity"/>
    <property type="evidence" value="ECO:0007669"/>
    <property type="project" value="TreeGrafter"/>
</dbReference>
<evidence type="ECO:0000256" key="2">
    <source>
        <dbReference type="SAM" id="MobiDB-lite"/>
    </source>
</evidence>
<evidence type="ECO:0000313" key="4">
    <source>
        <dbReference type="EMBL" id="KAK6346126.1"/>
    </source>
</evidence>
<proteinExistence type="inferred from homology"/>
<dbReference type="GO" id="GO:0052689">
    <property type="term" value="F:carboxylic ester hydrolase activity"/>
    <property type="evidence" value="ECO:0007669"/>
    <property type="project" value="TreeGrafter"/>
</dbReference>
<organism evidence="4 5">
    <name type="scientific">Orbilia blumenaviensis</name>
    <dbReference type="NCBI Taxonomy" id="1796055"/>
    <lineage>
        <taxon>Eukaryota</taxon>
        <taxon>Fungi</taxon>
        <taxon>Dikarya</taxon>
        <taxon>Ascomycota</taxon>
        <taxon>Pezizomycotina</taxon>
        <taxon>Orbiliomycetes</taxon>
        <taxon>Orbiliales</taxon>
        <taxon>Orbiliaceae</taxon>
        <taxon>Orbilia</taxon>
    </lineage>
</organism>
<evidence type="ECO:0000256" key="1">
    <source>
        <dbReference type="ARBA" id="ARBA00006499"/>
    </source>
</evidence>
<accession>A0AAV9UNQ4</accession>
<feature type="domain" description="Phospholipase/carboxylesterase/thioesterase" evidence="3">
    <location>
        <begin position="260"/>
        <end position="321"/>
    </location>
</feature>
<feature type="region of interest" description="Disordered" evidence="2">
    <location>
        <begin position="199"/>
        <end position="232"/>
    </location>
</feature>
<reference evidence="4 5" key="1">
    <citation type="submission" date="2019-10" db="EMBL/GenBank/DDBJ databases">
        <authorList>
            <person name="Palmer J.M."/>
        </authorList>
    </citation>
    <scope>NUCLEOTIDE SEQUENCE [LARGE SCALE GENOMIC DNA]</scope>
    <source>
        <strain evidence="4 5">TWF730</strain>
    </source>
</reference>
<dbReference type="SUPFAM" id="SSF53474">
    <property type="entry name" value="alpha/beta-Hydrolases"/>
    <property type="match status" value="1"/>
</dbReference>
<evidence type="ECO:0000259" key="3">
    <source>
        <dbReference type="Pfam" id="PF02230"/>
    </source>
</evidence>
<keyword evidence="5" id="KW-1185">Reference proteome</keyword>
<protein>
    <recommendedName>
        <fullName evidence="3">Phospholipase/carboxylesterase/thioesterase domain-containing protein</fullName>
    </recommendedName>
</protein>
<dbReference type="AlphaFoldDB" id="A0AAV9UNQ4"/>
<dbReference type="InterPro" id="IPR003140">
    <property type="entry name" value="PLipase/COase/thioEstase"/>
</dbReference>
<feature type="compositionally biased region" description="Acidic residues" evidence="2">
    <location>
        <begin position="199"/>
        <end position="226"/>
    </location>
</feature>
<dbReference type="PANTHER" id="PTHR10655">
    <property type="entry name" value="LYSOPHOSPHOLIPASE-RELATED"/>
    <property type="match status" value="1"/>
</dbReference>
<feature type="domain" description="Phospholipase/carboxylesterase/thioesterase" evidence="3">
    <location>
        <begin position="37"/>
        <end position="191"/>
    </location>
</feature>
<dbReference type="PANTHER" id="PTHR10655:SF63">
    <property type="entry name" value="PHOSPHOLIPASE_CARBOXYLESTERASE_THIOESTERASE DOMAIN-CONTAINING PROTEIN"/>
    <property type="match status" value="1"/>
</dbReference>
<comment type="similarity">
    <text evidence="1">Belongs to the AB hydrolase superfamily. AB hydrolase 2 family.</text>
</comment>
<comment type="caution">
    <text evidence="4">The sequence shown here is derived from an EMBL/GenBank/DDBJ whole genome shotgun (WGS) entry which is preliminary data.</text>
</comment>
<dbReference type="Gene3D" id="3.40.50.1820">
    <property type="entry name" value="alpha/beta hydrolase"/>
    <property type="match status" value="1"/>
</dbReference>
<dbReference type="Proteomes" id="UP001373714">
    <property type="component" value="Unassembled WGS sequence"/>
</dbReference>
<dbReference type="Pfam" id="PF02230">
    <property type="entry name" value="Abhydrolase_2"/>
    <property type="match status" value="2"/>
</dbReference>
<sequence length="326" mass="36147">MDDVPKSNAPSGDALQDRRNDIDPDLILTAHGQLMLHVVHPVATHAVTIILLHGRGSNGPKFGTNFITSNTSTGSTLFKRFPSAKWIFPTAKKRRAVLFNRLPIHQWFDIYDINNQSYKEHLQVDGLQETTEMLHGLIEEEIGNGIPAERIIIGGLSQGCAASLYALLCYRQRLGGYIGMSGWLPFAKYVEAILEPSTEDGNEGDDIFGASDDEQSASSEDNEEMDDAKQGKARDPIVEAIGFLKDNISFPRLLEDKLPALQTPVFLGHGLLDEKVRVGLGEQARDALDGLGFDVTWKCYTDLGHWYKVPDEMDHIENFLKGILEA</sequence>
<evidence type="ECO:0000313" key="5">
    <source>
        <dbReference type="Proteomes" id="UP001373714"/>
    </source>
</evidence>
<name>A0AAV9UNQ4_9PEZI</name>